<dbReference type="Gene3D" id="1.20.120.530">
    <property type="entry name" value="GntR ligand-binding domain-like"/>
    <property type="match status" value="1"/>
</dbReference>
<evidence type="ECO:0000313" key="6">
    <source>
        <dbReference type="Proteomes" id="UP001223978"/>
    </source>
</evidence>
<dbReference type="SUPFAM" id="SSF48008">
    <property type="entry name" value="GntR ligand-binding domain-like"/>
    <property type="match status" value="1"/>
</dbReference>
<sequence>MDRIEALVRAGIHAGTYPQGSRLRERELSDALGVSRIPVREALVRLAAEGLVELSPRRGATVRRLTLRDVDELFDLRLSLEVFAARRAAELSWQGHALPGLRRVMDEAESATRRDCPADIAAANTAFHAELITMTGNRLLRASLQPSLGLMHWLFRLTSTAGSPRLHCEEHKNICAAVYAGRPQLAEALAYAHIDSRREATLQRLSAVLPAE</sequence>
<gene>
    <name evidence="5" type="ORF">QIS96_00080</name>
</gene>
<accession>A0ABT6S4L5</accession>
<keyword evidence="3" id="KW-0804">Transcription</keyword>
<feature type="domain" description="HTH gntR-type" evidence="4">
    <location>
        <begin position="1"/>
        <end position="65"/>
    </location>
</feature>
<proteinExistence type="predicted"/>
<dbReference type="PANTHER" id="PTHR43537:SF5">
    <property type="entry name" value="UXU OPERON TRANSCRIPTIONAL REGULATOR"/>
    <property type="match status" value="1"/>
</dbReference>
<protein>
    <submittedName>
        <fullName evidence="5">GntR family transcriptional regulator</fullName>
    </submittedName>
</protein>
<dbReference type="InterPro" id="IPR008920">
    <property type="entry name" value="TF_FadR/GntR_C"/>
</dbReference>
<evidence type="ECO:0000256" key="3">
    <source>
        <dbReference type="ARBA" id="ARBA00023163"/>
    </source>
</evidence>
<evidence type="ECO:0000256" key="2">
    <source>
        <dbReference type="ARBA" id="ARBA00023125"/>
    </source>
</evidence>
<dbReference type="Pfam" id="PF07729">
    <property type="entry name" value="FCD"/>
    <property type="match status" value="1"/>
</dbReference>
<keyword evidence="6" id="KW-1185">Reference proteome</keyword>
<dbReference type="InterPro" id="IPR036390">
    <property type="entry name" value="WH_DNA-bd_sf"/>
</dbReference>
<dbReference type="EMBL" id="JASCIQ010000001">
    <property type="protein sequence ID" value="MDI3402236.1"/>
    <property type="molecule type" value="Genomic_DNA"/>
</dbReference>
<dbReference type="PANTHER" id="PTHR43537">
    <property type="entry name" value="TRANSCRIPTIONAL REGULATOR, GNTR FAMILY"/>
    <property type="match status" value="1"/>
</dbReference>
<dbReference type="SMART" id="SM00895">
    <property type="entry name" value="FCD"/>
    <property type="match status" value="1"/>
</dbReference>
<dbReference type="Proteomes" id="UP001223978">
    <property type="component" value="Unassembled WGS sequence"/>
</dbReference>
<keyword evidence="2" id="KW-0238">DNA-binding</keyword>
<dbReference type="Gene3D" id="1.10.10.10">
    <property type="entry name" value="Winged helix-like DNA-binding domain superfamily/Winged helix DNA-binding domain"/>
    <property type="match status" value="1"/>
</dbReference>
<dbReference type="InterPro" id="IPR000524">
    <property type="entry name" value="Tscrpt_reg_HTH_GntR"/>
</dbReference>
<evidence type="ECO:0000259" key="4">
    <source>
        <dbReference type="PROSITE" id="PS50949"/>
    </source>
</evidence>
<name>A0ABT6S4L5_9ACTN</name>
<dbReference type="CDD" id="cd07377">
    <property type="entry name" value="WHTH_GntR"/>
    <property type="match status" value="1"/>
</dbReference>
<evidence type="ECO:0000256" key="1">
    <source>
        <dbReference type="ARBA" id="ARBA00023015"/>
    </source>
</evidence>
<dbReference type="Pfam" id="PF00392">
    <property type="entry name" value="GntR"/>
    <property type="match status" value="1"/>
</dbReference>
<dbReference type="SUPFAM" id="SSF46785">
    <property type="entry name" value="Winged helix' DNA-binding domain"/>
    <property type="match status" value="1"/>
</dbReference>
<dbReference type="PROSITE" id="PS50949">
    <property type="entry name" value="HTH_GNTR"/>
    <property type="match status" value="1"/>
</dbReference>
<dbReference type="InterPro" id="IPR036388">
    <property type="entry name" value="WH-like_DNA-bd_sf"/>
</dbReference>
<organism evidence="5 6">
    <name type="scientific">Streptomyces cavernicola</name>
    <dbReference type="NCBI Taxonomy" id="3043613"/>
    <lineage>
        <taxon>Bacteria</taxon>
        <taxon>Bacillati</taxon>
        <taxon>Actinomycetota</taxon>
        <taxon>Actinomycetes</taxon>
        <taxon>Kitasatosporales</taxon>
        <taxon>Streptomycetaceae</taxon>
        <taxon>Streptomyces</taxon>
    </lineage>
</organism>
<dbReference type="InterPro" id="IPR011711">
    <property type="entry name" value="GntR_C"/>
</dbReference>
<reference evidence="5 6" key="1">
    <citation type="submission" date="2023-05" db="EMBL/GenBank/DDBJ databases">
        <title>Draft genome sequence of Streptomyces sp. B-S-A6 isolated from a cave soil in Thailand.</title>
        <authorList>
            <person name="Chamroensaksri N."/>
            <person name="Muangham S."/>
        </authorList>
    </citation>
    <scope>NUCLEOTIDE SEQUENCE [LARGE SCALE GENOMIC DNA]</scope>
    <source>
        <strain evidence="5 6">B-S-A6</strain>
    </source>
</reference>
<dbReference type="SMART" id="SM00345">
    <property type="entry name" value="HTH_GNTR"/>
    <property type="match status" value="1"/>
</dbReference>
<keyword evidence="1" id="KW-0805">Transcription regulation</keyword>
<evidence type="ECO:0000313" key="5">
    <source>
        <dbReference type="EMBL" id="MDI3402236.1"/>
    </source>
</evidence>
<comment type="caution">
    <text evidence="5">The sequence shown here is derived from an EMBL/GenBank/DDBJ whole genome shotgun (WGS) entry which is preliminary data.</text>
</comment>
<dbReference type="PRINTS" id="PR00035">
    <property type="entry name" value="HTHGNTR"/>
</dbReference>